<reference evidence="1" key="1">
    <citation type="journal article" date="2019" name="bioRxiv">
        <title>The Genome of the Zebra Mussel, Dreissena polymorpha: A Resource for Invasive Species Research.</title>
        <authorList>
            <person name="McCartney M.A."/>
            <person name="Auch B."/>
            <person name="Kono T."/>
            <person name="Mallez S."/>
            <person name="Zhang Y."/>
            <person name="Obille A."/>
            <person name="Becker A."/>
            <person name="Abrahante J.E."/>
            <person name="Garbe J."/>
            <person name="Badalamenti J.P."/>
            <person name="Herman A."/>
            <person name="Mangelson H."/>
            <person name="Liachko I."/>
            <person name="Sullivan S."/>
            <person name="Sone E.D."/>
            <person name="Koren S."/>
            <person name="Silverstein K.A.T."/>
            <person name="Beckman K.B."/>
            <person name="Gohl D.M."/>
        </authorList>
    </citation>
    <scope>NUCLEOTIDE SEQUENCE</scope>
    <source>
        <strain evidence="1">Duluth1</strain>
        <tissue evidence="1">Whole animal</tissue>
    </source>
</reference>
<protein>
    <submittedName>
        <fullName evidence="1">Uncharacterized protein</fullName>
    </submittedName>
</protein>
<sequence length="121" mass="12826">MRDSSVTNPTTAPMALMNSAVLRIVVPTCGSVETSPVCLPACAVMGCPSVRMALMNSNAGKRAGQMSSHAGTATVCKAVCAVTVYRSVRTAQMRRAAKMTPQWLMLVLISLRGTGLTWRSH</sequence>
<dbReference type="EMBL" id="JAIWYP010000005">
    <property type="protein sequence ID" value="KAH3827234.1"/>
    <property type="molecule type" value="Genomic_DNA"/>
</dbReference>
<reference evidence="1" key="2">
    <citation type="submission" date="2020-11" db="EMBL/GenBank/DDBJ databases">
        <authorList>
            <person name="McCartney M.A."/>
            <person name="Auch B."/>
            <person name="Kono T."/>
            <person name="Mallez S."/>
            <person name="Becker A."/>
            <person name="Gohl D.M."/>
            <person name="Silverstein K.A.T."/>
            <person name="Koren S."/>
            <person name="Bechman K.B."/>
            <person name="Herman A."/>
            <person name="Abrahante J.E."/>
            <person name="Garbe J."/>
        </authorList>
    </citation>
    <scope>NUCLEOTIDE SEQUENCE</scope>
    <source>
        <strain evidence="1">Duluth1</strain>
        <tissue evidence="1">Whole animal</tissue>
    </source>
</reference>
<evidence type="ECO:0000313" key="1">
    <source>
        <dbReference type="EMBL" id="KAH3827234.1"/>
    </source>
</evidence>
<evidence type="ECO:0000313" key="2">
    <source>
        <dbReference type="Proteomes" id="UP000828390"/>
    </source>
</evidence>
<keyword evidence="2" id="KW-1185">Reference proteome</keyword>
<dbReference type="AlphaFoldDB" id="A0A9D4H591"/>
<name>A0A9D4H591_DREPO</name>
<dbReference type="Proteomes" id="UP000828390">
    <property type="component" value="Unassembled WGS sequence"/>
</dbReference>
<comment type="caution">
    <text evidence="1">The sequence shown here is derived from an EMBL/GenBank/DDBJ whole genome shotgun (WGS) entry which is preliminary data.</text>
</comment>
<gene>
    <name evidence="1" type="ORF">DPMN_129164</name>
</gene>
<accession>A0A9D4H591</accession>
<organism evidence="1 2">
    <name type="scientific">Dreissena polymorpha</name>
    <name type="common">Zebra mussel</name>
    <name type="synonym">Mytilus polymorpha</name>
    <dbReference type="NCBI Taxonomy" id="45954"/>
    <lineage>
        <taxon>Eukaryota</taxon>
        <taxon>Metazoa</taxon>
        <taxon>Spiralia</taxon>
        <taxon>Lophotrochozoa</taxon>
        <taxon>Mollusca</taxon>
        <taxon>Bivalvia</taxon>
        <taxon>Autobranchia</taxon>
        <taxon>Heteroconchia</taxon>
        <taxon>Euheterodonta</taxon>
        <taxon>Imparidentia</taxon>
        <taxon>Neoheterodontei</taxon>
        <taxon>Myida</taxon>
        <taxon>Dreissenoidea</taxon>
        <taxon>Dreissenidae</taxon>
        <taxon>Dreissena</taxon>
    </lineage>
</organism>
<proteinExistence type="predicted"/>